<dbReference type="GO" id="GO:0140359">
    <property type="term" value="F:ABC-type transporter activity"/>
    <property type="evidence" value="ECO:0007669"/>
    <property type="project" value="InterPro"/>
</dbReference>
<dbReference type="EMBL" id="BONY01000008">
    <property type="protein sequence ID" value="GIH03581.1"/>
    <property type="molecule type" value="Genomic_DNA"/>
</dbReference>
<sequence length="254" mass="26861">MSWYVVTAREWRDLWLGGRGPILMFALSILLSAITYLAATNQILNYLEQREAVNLTLQVAVAVGALVTLVVSADAISGERERATLESLLLAPVSRRAIVLGKLTAAVSLWLGAFAVAVPYLWALGRGVSALVPAMVTGLVVGTLLAVGLSAVGLLISIRSKSNKVSVSVSLFLLLALFAPTQLPTPHGAFGVFLDRLNPVAAALHYLTTVVVNGRGWTHDLSYLASSLAVALVGVPTLMILAPRIVHLVAGDHR</sequence>
<feature type="transmembrane region" description="Helical" evidence="1">
    <location>
        <begin position="59"/>
        <end position="76"/>
    </location>
</feature>
<keyword evidence="3" id="KW-1185">Reference proteome</keyword>
<dbReference type="RefSeq" id="WP_203907487.1">
    <property type="nucleotide sequence ID" value="NZ_BONY01000008.1"/>
</dbReference>
<keyword evidence="1" id="KW-0472">Membrane</keyword>
<feature type="transmembrane region" description="Helical" evidence="1">
    <location>
        <begin position="223"/>
        <end position="246"/>
    </location>
</feature>
<dbReference type="GO" id="GO:0005886">
    <property type="term" value="C:plasma membrane"/>
    <property type="evidence" value="ECO:0007669"/>
    <property type="project" value="UniProtKB-SubCell"/>
</dbReference>
<proteinExistence type="predicted"/>
<feature type="transmembrane region" description="Helical" evidence="1">
    <location>
        <begin position="165"/>
        <end position="183"/>
    </location>
</feature>
<gene>
    <name evidence="2" type="ORF">Rhe02_16480</name>
</gene>
<evidence type="ECO:0000313" key="3">
    <source>
        <dbReference type="Proteomes" id="UP000612899"/>
    </source>
</evidence>
<dbReference type="AlphaFoldDB" id="A0A8J3VET1"/>
<feature type="transmembrane region" description="Helical" evidence="1">
    <location>
        <begin position="134"/>
        <end position="158"/>
    </location>
</feature>
<reference evidence="2" key="1">
    <citation type="submission" date="2021-01" db="EMBL/GenBank/DDBJ databases">
        <title>Whole genome shotgun sequence of Rhizocola hellebori NBRC 109834.</title>
        <authorList>
            <person name="Komaki H."/>
            <person name="Tamura T."/>
        </authorList>
    </citation>
    <scope>NUCLEOTIDE SEQUENCE</scope>
    <source>
        <strain evidence="2">NBRC 109834</strain>
    </source>
</reference>
<keyword evidence="1" id="KW-0812">Transmembrane</keyword>
<evidence type="ECO:0000313" key="2">
    <source>
        <dbReference type="EMBL" id="GIH03581.1"/>
    </source>
</evidence>
<keyword evidence="1" id="KW-1133">Transmembrane helix</keyword>
<comment type="caution">
    <text evidence="2">The sequence shown here is derived from an EMBL/GenBank/DDBJ whole genome shotgun (WGS) entry which is preliminary data.</text>
</comment>
<dbReference type="Proteomes" id="UP000612899">
    <property type="component" value="Unassembled WGS sequence"/>
</dbReference>
<evidence type="ECO:0008006" key="4">
    <source>
        <dbReference type="Google" id="ProtNLM"/>
    </source>
</evidence>
<evidence type="ECO:0000256" key="1">
    <source>
        <dbReference type="SAM" id="Phobius"/>
    </source>
</evidence>
<dbReference type="PANTHER" id="PTHR43471">
    <property type="entry name" value="ABC TRANSPORTER PERMEASE"/>
    <property type="match status" value="1"/>
</dbReference>
<dbReference type="PANTHER" id="PTHR43471:SF3">
    <property type="entry name" value="ABC TRANSPORTER PERMEASE PROTEIN NATB"/>
    <property type="match status" value="1"/>
</dbReference>
<dbReference type="Pfam" id="PF12679">
    <property type="entry name" value="ABC2_membrane_2"/>
    <property type="match status" value="1"/>
</dbReference>
<organism evidence="2 3">
    <name type="scientific">Rhizocola hellebori</name>
    <dbReference type="NCBI Taxonomy" id="1392758"/>
    <lineage>
        <taxon>Bacteria</taxon>
        <taxon>Bacillati</taxon>
        <taxon>Actinomycetota</taxon>
        <taxon>Actinomycetes</taxon>
        <taxon>Micromonosporales</taxon>
        <taxon>Micromonosporaceae</taxon>
        <taxon>Rhizocola</taxon>
    </lineage>
</organism>
<feature type="transmembrane region" description="Helical" evidence="1">
    <location>
        <begin position="21"/>
        <end position="39"/>
    </location>
</feature>
<name>A0A8J3VET1_9ACTN</name>
<feature type="transmembrane region" description="Helical" evidence="1">
    <location>
        <begin position="97"/>
        <end position="122"/>
    </location>
</feature>
<protein>
    <recommendedName>
        <fullName evidence="4">ABC transporter permease</fullName>
    </recommendedName>
</protein>
<accession>A0A8J3VET1</accession>